<evidence type="ECO:0000313" key="14">
    <source>
        <dbReference type="Proteomes" id="UP001165063"/>
    </source>
</evidence>
<accession>A0A9W6YYD0</accession>
<reference evidence="13" key="1">
    <citation type="submission" date="2023-04" db="EMBL/GenBank/DDBJ databases">
        <title>Ambrosiozyma monospora NBRC 1965.</title>
        <authorList>
            <person name="Ichikawa N."/>
            <person name="Sato H."/>
            <person name="Tonouchi N."/>
        </authorList>
    </citation>
    <scope>NUCLEOTIDE SEQUENCE</scope>
    <source>
        <strain evidence="13">NBRC 1965</strain>
    </source>
</reference>
<dbReference type="InterPro" id="IPR056165">
    <property type="entry name" value="Beta-prop_ELP1_2nd"/>
</dbReference>
<dbReference type="InterPro" id="IPR056169">
    <property type="entry name" value="HB_ELP1"/>
</dbReference>
<feature type="domain" description="ELP1 three-helical bundle" evidence="12">
    <location>
        <begin position="1130"/>
        <end position="1305"/>
    </location>
</feature>
<feature type="region of interest" description="Disordered" evidence="7">
    <location>
        <begin position="1214"/>
        <end position="1239"/>
    </location>
</feature>
<evidence type="ECO:0000256" key="3">
    <source>
        <dbReference type="ARBA" id="ARBA00022490"/>
    </source>
</evidence>
<dbReference type="Pfam" id="PF23925">
    <property type="entry name" value="A-sol_ELP1"/>
    <property type="match status" value="2"/>
</dbReference>
<dbReference type="SUPFAM" id="SSF50978">
    <property type="entry name" value="WD40 repeat-like"/>
    <property type="match status" value="1"/>
</dbReference>
<dbReference type="GO" id="GO:0005829">
    <property type="term" value="C:cytosol"/>
    <property type="evidence" value="ECO:0007669"/>
    <property type="project" value="TreeGrafter"/>
</dbReference>
<feature type="domain" description="ELP1 alpha-solenoid" evidence="11">
    <location>
        <begin position="721"/>
        <end position="824"/>
    </location>
</feature>
<gene>
    <name evidence="13" type="ORF">Amon01_000443500</name>
</gene>
<dbReference type="InterPro" id="IPR015943">
    <property type="entry name" value="WD40/YVTN_repeat-like_dom_sf"/>
</dbReference>
<dbReference type="EMBL" id="BSXU01002142">
    <property type="protein sequence ID" value="GMG34684.1"/>
    <property type="molecule type" value="Genomic_DNA"/>
</dbReference>
<dbReference type="GO" id="GO:0000049">
    <property type="term" value="F:tRNA binding"/>
    <property type="evidence" value="ECO:0007669"/>
    <property type="project" value="TreeGrafter"/>
</dbReference>
<comment type="pathway">
    <text evidence="1">tRNA modification; 5-methoxycarbonylmethyl-2-thiouridine-tRNA biosynthesis.</text>
</comment>
<feature type="domain" description="ELP1 first N-terminal beta-propeller" evidence="8">
    <location>
        <begin position="1"/>
        <end position="382"/>
    </location>
</feature>
<dbReference type="Pfam" id="PF04762">
    <property type="entry name" value="Beta-prop_ELP1_1st"/>
    <property type="match status" value="1"/>
</dbReference>
<dbReference type="InterPro" id="IPR056166">
    <property type="entry name" value="TPR_ELP1"/>
</dbReference>
<keyword evidence="3 6" id="KW-0963">Cytoplasm</keyword>
<dbReference type="Pfam" id="PF23936">
    <property type="entry name" value="HB_ELP1"/>
    <property type="match status" value="1"/>
</dbReference>
<dbReference type="InterPro" id="IPR056164">
    <property type="entry name" value="Beta-prop_ELP1_1st"/>
</dbReference>
<evidence type="ECO:0000256" key="2">
    <source>
        <dbReference type="ARBA" id="ARBA00006086"/>
    </source>
</evidence>
<proteinExistence type="inferred from homology"/>
<dbReference type="GO" id="GO:0002926">
    <property type="term" value="P:tRNA wobble base 5-methoxycarbonylmethyl-2-thiouridinylation"/>
    <property type="evidence" value="ECO:0007669"/>
    <property type="project" value="TreeGrafter"/>
</dbReference>
<dbReference type="Gene3D" id="2.130.10.10">
    <property type="entry name" value="YVTN repeat-like/Quinoprotein amine dehydrogenase"/>
    <property type="match status" value="1"/>
</dbReference>
<feature type="domain" description="ELP1 TPR" evidence="10">
    <location>
        <begin position="954"/>
        <end position="1118"/>
    </location>
</feature>
<dbReference type="Proteomes" id="UP001165063">
    <property type="component" value="Unassembled WGS sequence"/>
</dbReference>
<dbReference type="PIRSF" id="PIRSF017233">
    <property type="entry name" value="IKAP"/>
    <property type="match status" value="1"/>
</dbReference>
<dbReference type="InterPro" id="IPR036322">
    <property type="entry name" value="WD40_repeat_dom_sf"/>
</dbReference>
<organism evidence="13 14">
    <name type="scientific">Ambrosiozyma monospora</name>
    <name type="common">Yeast</name>
    <name type="synonym">Endomycopsis monosporus</name>
    <dbReference type="NCBI Taxonomy" id="43982"/>
    <lineage>
        <taxon>Eukaryota</taxon>
        <taxon>Fungi</taxon>
        <taxon>Dikarya</taxon>
        <taxon>Ascomycota</taxon>
        <taxon>Saccharomycotina</taxon>
        <taxon>Pichiomycetes</taxon>
        <taxon>Pichiales</taxon>
        <taxon>Pichiaceae</taxon>
        <taxon>Ambrosiozyma</taxon>
    </lineage>
</organism>
<keyword evidence="6" id="KW-0539">Nucleus</keyword>
<dbReference type="Pfam" id="PF23878">
    <property type="entry name" value="TPR_ELP1"/>
    <property type="match status" value="1"/>
</dbReference>
<evidence type="ECO:0000259" key="12">
    <source>
        <dbReference type="Pfam" id="PF23936"/>
    </source>
</evidence>
<keyword evidence="14" id="KW-1185">Reference proteome</keyword>
<evidence type="ECO:0000256" key="4">
    <source>
        <dbReference type="ARBA" id="ARBA00022694"/>
    </source>
</evidence>
<dbReference type="OrthoDB" id="40048at2759"/>
<evidence type="ECO:0000259" key="11">
    <source>
        <dbReference type="Pfam" id="PF23925"/>
    </source>
</evidence>
<comment type="function">
    <text evidence="6">Component of the elongator complex which is required for multiple tRNA modifications, including mcm5U (5-methoxycarbonylmethyl uridine), mcm5s2U (5-methoxycarbonylmethyl-2-thiouridine), and ncm5U (5-carbamoylmethyl uridine). The elongator complex catalyzes formation of carboxymethyluridine in the wobble base at position 34 in tRNAs.</text>
</comment>
<evidence type="ECO:0000259" key="9">
    <source>
        <dbReference type="Pfam" id="PF23797"/>
    </source>
</evidence>
<evidence type="ECO:0000256" key="1">
    <source>
        <dbReference type="ARBA" id="ARBA00005043"/>
    </source>
</evidence>
<dbReference type="InterPro" id="IPR006849">
    <property type="entry name" value="Elp1"/>
</dbReference>
<dbReference type="GO" id="GO:0033588">
    <property type="term" value="C:elongator holoenzyme complex"/>
    <property type="evidence" value="ECO:0007669"/>
    <property type="project" value="InterPro"/>
</dbReference>
<sequence>MRNLTILNQGVVKAQSRTYPDLHIVASQFDVITDSITIVFSSEESQVIEVQQFSKTGEVLLLASFPTQPQDKILSFAHQSDVCKLIFVFEKGDIMTATYDFSQPDPDTTIVEIVGTIDCGLLAASWSPDEENLAILSAERNVLLLSRLFEPIAEKFLNPNEITQSSQVSVGWGKKETQFKGKGAKQLERERLALKHAGLNIDSDNAILHDPTVSELHSGTLSQFDYQTCKISWRGDGQYFAVTSIEEIEPDVSRRVIRVYSRDGELDSCSEAVDGQEENLSWKPQGSLIASTQRRFEEEIGEEVLDLIFFERNGLRHGEFTTRLEPGSKIVDLDWSSNSEIIAFQLFNSVQIWTTKNYHWYLKKEIFTSDEEPIEFIKFHPEKPLKLMICTSSGIEIVDMTYSITSGPTASPDDVGMTLVVDGSTCMVTPFAIANVPPPMSLREIDVDGPIVDAAVSKSNSLFAVMTNDSVSIASVDLSTIVKGGKHPEVVTSIPKDHVCELGDHLRQIAVVKDNVIAVLFDTKVFSRIALIDVTDVLVPVVVHTLDVEPCKAVLMQSSLDWNYLTYETVDGSVFKLEVTNFTSSLIGKFPQLCNRFGVAVISRDENEVDEPQYIPFGVTANGRLFMKGKPLCAGVTSMLLTDSHLLYTTAQHQLKFVHLVNNAELFDESGRENLLESVADENDERTRMVERGSLLVSAIPSKSLVVLQAPRGNLETICPRIMVLTEVRTAISERRYKDAFLTCRTHRIALDILHDYNPDLFYGHIKEFINQVGKVEYLDLFLSCLLEEDVCETKYKETSKESGDASDKPAKTEQEAYQQKLLQSFQEMTVADQPVKAQGKEKISKICGAVLNVLLTPQYKQKYMQTIITAYACQNPPKTKEALELISSFTNEIETEKTVQHLCFLLDVLKLYKISLSTYNIPLTLVIAQQSQMDPKEYLPFLQNLHVQTDLRKKFLIDTHLKNFEKALDSLIQMSPEESENLDDEILSYIVDHALYKHAMKLYHNKDKGKFKSVQKAHADYLHSSQIYSEAAVTYEQLGHIEDALECYTMANKWNEALMLASRPELMSQLEDTAERLVISLSDLHDYSSAAYIQYKYLNNIEEALKLYCKDYHYGKAILLCYEEKKVELVETVVDPAIGEGFGIVAELLADCKGQINSQLKRLRELRAKKQEDPFAFYGEAGENVDTPDNVSIAASETSTKESFFTRYTGKTAGTAKTGASRRTAKNRRREERKKARGKKGTIYEEEYLIKSVGRLIERLEKTEPEAIRLIEALLRRNMNEQAYQIQKNYVEVMDILKENVVEIYTMNERDRERIDERGMVYLIPEIPVPTIKDFAKLNVLDY</sequence>
<dbReference type="PANTHER" id="PTHR12747:SF0">
    <property type="entry name" value="ELONGATOR COMPLEX PROTEIN 1"/>
    <property type="match status" value="1"/>
</dbReference>
<evidence type="ECO:0000256" key="7">
    <source>
        <dbReference type="SAM" id="MobiDB-lite"/>
    </source>
</evidence>
<name>A0A9W6YYD0_AMBMO</name>
<evidence type="ECO:0000259" key="8">
    <source>
        <dbReference type="Pfam" id="PF04762"/>
    </source>
</evidence>
<feature type="domain" description="ELP1 N-terminal second beta-propeller" evidence="9">
    <location>
        <begin position="420"/>
        <end position="697"/>
    </location>
</feature>
<dbReference type="InterPro" id="IPR056167">
    <property type="entry name" value="A-sol_ELP1"/>
</dbReference>
<evidence type="ECO:0000259" key="10">
    <source>
        <dbReference type="Pfam" id="PF23878"/>
    </source>
</evidence>
<comment type="similarity">
    <text evidence="2 6">Belongs to the ELP1/IKA1 family.</text>
</comment>
<feature type="domain" description="ELP1 alpha-solenoid" evidence="11">
    <location>
        <begin position="833"/>
        <end position="946"/>
    </location>
</feature>
<dbReference type="GO" id="GO:0005634">
    <property type="term" value="C:nucleus"/>
    <property type="evidence" value="ECO:0007669"/>
    <property type="project" value="UniProtKB-SubCell"/>
</dbReference>
<feature type="compositionally biased region" description="Low complexity" evidence="7">
    <location>
        <begin position="1214"/>
        <end position="1223"/>
    </location>
</feature>
<evidence type="ECO:0000256" key="6">
    <source>
        <dbReference type="PIRNR" id="PIRNR017233"/>
    </source>
</evidence>
<evidence type="ECO:0000313" key="13">
    <source>
        <dbReference type="EMBL" id="GMG34684.1"/>
    </source>
</evidence>
<dbReference type="SUPFAM" id="SSF82171">
    <property type="entry name" value="DPP6 N-terminal domain-like"/>
    <property type="match status" value="1"/>
</dbReference>
<dbReference type="Pfam" id="PF23797">
    <property type="entry name" value="Beta-prop_ELP1_2nd"/>
    <property type="match status" value="1"/>
</dbReference>
<dbReference type="PANTHER" id="PTHR12747">
    <property type="entry name" value="ELONGATOR COMPLEX PROTEIN 1"/>
    <property type="match status" value="1"/>
</dbReference>
<keyword evidence="4" id="KW-0819">tRNA processing</keyword>
<protein>
    <recommendedName>
        <fullName evidence="5 6">Elongator complex protein 1</fullName>
    </recommendedName>
</protein>
<comment type="subcellular location">
    <subcellularLocation>
        <location evidence="6">Cytoplasm</location>
    </subcellularLocation>
    <subcellularLocation>
        <location evidence="6">Nucleus</location>
    </subcellularLocation>
</comment>
<comment type="caution">
    <text evidence="13">The sequence shown here is derived from an EMBL/GenBank/DDBJ whole genome shotgun (WGS) entry which is preliminary data.</text>
</comment>
<evidence type="ECO:0000256" key="5">
    <source>
        <dbReference type="ARBA" id="ARBA00029535"/>
    </source>
</evidence>